<dbReference type="GeneID" id="98149194"/>
<dbReference type="EMBL" id="JBFXLQ010000155">
    <property type="protein sequence ID" value="KAL2859127.1"/>
    <property type="molecule type" value="Genomic_DNA"/>
</dbReference>
<keyword evidence="3" id="KW-1185">Reference proteome</keyword>
<accession>A0ABR4L457</accession>
<feature type="region of interest" description="Disordered" evidence="1">
    <location>
        <begin position="202"/>
        <end position="288"/>
    </location>
</feature>
<evidence type="ECO:0000256" key="1">
    <source>
        <dbReference type="SAM" id="MobiDB-lite"/>
    </source>
</evidence>
<organism evidence="2 3">
    <name type="scientific">Aspergillus lucknowensis</name>
    <dbReference type="NCBI Taxonomy" id="176173"/>
    <lineage>
        <taxon>Eukaryota</taxon>
        <taxon>Fungi</taxon>
        <taxon>Dikarya</taxon>
        <taxon>Ascomycota</taxon>
        <taxon>Pezizomycotina</taxon>
        <taxon>Eurotiomycetes</taxon>
        <taxon>Eurotiomycetidae</taxon>
        <taxon>Eurotiales</taxon>
        <taxon>Aspergillaceae</taxon>
        <taxon>Aspergillus</taxon>
        <taxon>Aspergillus subgen. Nidulantes</taxon>
    </lineage>
</organism>
<dbReference type="RefSeq" id="XP_070880305.1">
    <property type="nucleotide sequence ID" value="XM_071034122.1"/>
</dbReference>
<evidence type="ECO:0000313" key="2">
    <source>
        <dbReference type="EMBL" id="KAL2859127.1"/>
    </source>
</evidence>
<feature type="compositionally biased region" description="Polar residues" evidence="1">
    <location>
        <begin position="263"/>
        <end position="273"/>
    </location>
</feature>
<gene>
    <name evidence="2" type="ORF">BJX67DRAFT_386692</name>
</gene>
<comment type="caution">
    <text evidence="2">The sequence shown here is derived from an EMBL/GenBank/DDBJ whole genome shotgun (WGS) entry which is preliminary data.</text>
</comment>
<evidence type="ECO:0000313" key="3">
    <source>
        <dbReference type="Proteomes" id="UP001610432"/>
    </source>
</evidence>
<reference evidence="2 3" key="1">
    <citation type="submission" date="2024-07" db="EMBL/GenBank/DDBJ databases">
        <title>Section-level genome sequencing and comparative genomics of Aspergillus sections Usti and Cavernicolus.</title>
        <authorList>
            <consortium name="Lawrence Berkeley National Laboratory"/>
            <person name="Nybo J.L."/>
            <person name="Vesth T.C."/>
            <person name="Theobald S."/>
            <person name="Frisvad J.C."/>
            <person name="Larsen T.O."/>
            <person name="Kjaerboelling I."/>
            <person name="Rothschild-Mancinelli K."/>
            <person name="Lyhne E.K."/>
            <person name="Kogle M.E."/>
            <person name="Barry K."/>
            <person name="Clum A."/>
            <person name="Na H."/>
            <person name="Ledsgaard L."/>
            <person name="Lin J."/>
            <person name="Lipzen A."/>
            <person name="Kuo A."/>
            <person name="Riley R."/>
            <person name="Mondo S."/>
            <person name="Labutti K."/>
            <person name="Haridas S."/>
            <person name="Pangalinan J."/>
            <person name="Salamov A.A."/>
            <person name="Simmons B.A."/>
            <person name="Magnuson J.K."/>
            <person name="Chen J."/>
            <person name="Drula E."/>
            <person name="Henrissat B."/>
            <person name="Wiebenga A."/>
            <person name="Lubbers R.J."/>
            <person name="Gomes A.C."/>
            <person name="Macurrencykelacurrency M.R."/>
            <person name="Stajich J."/>
            <person name="Grigoriev I.V."/>
            <person name="Mortensen U.H."/>
            <person name="De Vries R.P."/>
            <person name="Baker S.E."/>
            <person name="Andersen M.R."/>
        </authorList>
    </citation>
    <scope>NUCLEOTIDE SEQUENCE [LARGE SCALE GENOMIC DNA]</scope>
    <source>
        <strain evidence="2 3">CBS 449.75</strain>
    </source>
</reference>
<dbReference type="Proteomes" id="UP001610432">
    <property type="component" value="Unassembled WGS sequence"/>
</dbReference>
<name>A0ABR4L457_9EURO</name>
<proteinExistence type="predicted"/>
<sequence length="560" mass="62407">MNQFTVDLEELQIKGTGRSCYRNLTDEERAHLALRIGKALKTLGSWSASEITDVLDRLFSVRFIQSYMLWRDFHLVSKRCSPAVSTSLPLVQTFALCDSTETAIPRPVGQGEEMFGRLAQCIGENFETLRSLDRPQITDVLRRIYRVGYIQGYEILPGREFGLGTVTLDRDEDQWPLLADLDESARGEDEYLTRTDVALDGFLDNQPESRPSHRDDSHPIHNGTSGISTDGSTADPVIPPLDHELSCGDGRASPPSLAGRLSPSLQTNHSSPHCSPRSAGAKRRPNAAAEARLKGCKLTKEQAALDKKQFREVLKAHAGLLCANPAEMLKPLLHQWRNNCLQGRHPLGLPAQRIGLEAAVGYIRRLDAGKALDHVATRVAHMLLYLNYRELCQRPEKYCPRARAAKMRKETFVLNCILDLYDDDPKKSSKDQLRRNRITGTLMRKGMWLWKLVASLGAGLLYNRTFTAAQVDSLINYIAYTRPGTVRLCRSLEPVVKSLMSGQPPDPLHILRDDGTGLQDQLSAASAEDDTVVVSPSADNPWAPIDVEQNAASRMQDFFN</sequence>
<protein>
    <submittedName>
        <fullName evidence="2">Uncharacterized protein</fullName>
    </submittedName>
</protein>
<feature type="compositionally biased region" description="Polar residues" evidence="1">
    <location>
        <begin position="222"/>
        <end position="232"/>
    </location>
</feature>
<feature type="compositionally biased region" description="Basic and acidic residues" evidence="1">
    <location>
        <begin position="210"/>
        <end position="219"/>
    </location>
</feature>